<accession>I7IZF4</accession>
<gene>
    <name evidence="1" type="ORF">BN53_03035</name>
</gene>
<dbReference type="InterPro" id="IPR036388">
    <property type="entry name" value="WH-like_DNA-bd_sf"/>
</dbReference>
<dbReference type="Pfam" id="PF09639">
    <property type="entry name" value="YjcQ"/>
    <property type="match status" value="1"/>
</dbReference>
<keyword evidence="2" id="KW-1185">Reference proteome</keyword>
<sequence>MLLDDGYITGVSLERTVNGPIVVNNIQNTEITSKGLQYLEENSMMKKVCKVLKEFRAWLPSI</sequence>
<organism evidence="1 2">
    <name type="scientific">Lactobacillus pasteurii DSM 23907 = CRBIP 24.76</name>
    <dbReference type="NCBI Taxonomy" id="1423790"/>
    <lineage>
        <taxon>Bacteria</taxon>
        <taxon>Bacillati</taxon>
        <taxon>Bacillota</taxon>
        <taxon>Bacilli</taxon>
        <taxon>Lactobacillales</taxon>
        <taxon>Lactobacillaceae</taxon>
        <taxon>Lactobacillus</taxon>
    </lineage>
</organism>
<protein>
    <submittedName>
        <fullName evidence="1">Uncharacterized protein</fullName>
    </submittedName>
</protein>
<evidence type="ECO:0000313" key="1">
    <source>
        <dbReference type="EMBL" id="CCI85072.1"/>
    </source>
</evidence>
<proteinExistence type="predicted"/>
<dbReference type="InterPro" id="IPR018597">
    <property type="entry name" value="Phage_Tuc2009_YjcQ"/>
</dbReference>
<dbReference type="PATRIC" id="fig|1423790.3.peg.627"/>
<dbReference type="InterPro" id="IPR036390">
    <property type="entry name" value="WH_DNA-bd_sf"/>
</dbReference>
<dbReference type="Gene3D" id="1.10.10.10">
    <property type="entry name" value="Winged helix-like DNA-binding domain superfamily/Winged helix DNA-binding domain"/>
    <property type="match status" value="1"/>
</dbReference>
<dbReference type="Proteomes" id="UP000009311">
    <property type="component" value="Unassembled WGS sequence"/>
</dbReference>
<name>I7IZF4_9LACO</name>
<evidence type="ECO:0000313" key="2">
    <source>
        <dbReference type="Proteomes" id="UP000009311"/>
    </source>
</evidence>
<dbReference type="STRING" id="1423790.BN53_03035"/>
<dbReference type="EMBL" id="CAKD01000017">
    <property type="protein sequence ID" value="CCI85072.1"/>
    <property type="molecule type" value="Genomic_DNA"/>
</dbReference>
<dbReference type="SUPFAM" id="SSF46785">
    <property type="entry name" value="Winged helix' DNA-binding domain"/>
    <property type="match status" value="1"/>
</dbReference>
<comment type="caution">
    <text evidence="1">The sequence shown here is derived from an EMBL/GenBank/DDBJ whole genome shotgun (WGS) entry which is preliminary data.</text>
</comment>
<reference evidence="1 2" key="1">
    <citation type="submission" date="2012-06" db="EMBL/GenBank/DDBJ databases">
        <title>Draft Genome Sequence of Lactobacillus pasteurii CRBIP 24.76T.</title>
        <authorList>
            <person name="Cousin S."/>
            <person name="Bouchier C."/>
            <person name="Loux V."/>
            <person name="Ma L."/>
            <person name="Creno S."/>
            <person name="Bizet C."/>
            <person name="Clermont D."/>
        </authorList>
    </citation>
    <scope>NUCLEOTIDE SEQUENCE [LARGE SCALE GENOMIC DNA]</scope>
    <source>
        <strain evidence="2">CRBIP 24.76T</strain>
    </source>
</reference>
<dbReference type="AlphaFoldDB" id="I7IZF4"/>
<dbReference type="eggNOG" id="ENOG5033M09">
    <property type="taxonomic scope" value="Bacteria"/>
</dbReference>